<reference evidence="1" key="2">
    <citation type="journal article" date="2015" name="Data Brief">
        <title>Shoot transcriptome of the giant reed, Arundo donax.</title>
        <authorList>
            <person name="Barrero R.A."/>
            <person name="Guerrero F.D."/>
            <person name="Moolhuijzen P."/>
            <person name="Goolsby J.A."/>
            <person name="Tidwell J."/>
            <person name="Bellgard S.E."/>
            <person name="Bellgard M.I."/>
        </authorList>
    </citation>
    <scope>NUCLEOTIDE SEQUENCE</scope>
    <source>
        <tissue evidence="1">Shoot tissue taken approximately 20 cm above the soil surface</tissue>
    </source>
</reference>
<organism evidence="1">
    <name type="scientific">Arundo donax</name>
    <name type="common">Giant reed</name>
    <name type="synonym">Donax arundinaceus</name>
    <dbReference type="NCBI Taxonomy" id="35708"/>
    <lineage>
        <taxon>Eukaryota</taxon>
        <taxon>Viridiplantae</taxon>
        <taxon>Streptophyta</taxon>
        <taxon>Embryophyta</taxon>
        <taxon>Tracheophyta</taxon>
        <taxon>Spermatophyta</taxon>
        <taxon>Magnoliopsida</taxon>
        <taxon>Liliopsida</taxon>
        <taxon>Poales</taxon>
        <taxon>Poaceae</taxon>
        <taxon>PACMAD clade</taxon>
        <taxon>Arundinoideae</taxon>
        <taxon>Arundineae</taxon>
        <taxon>Arundo</taxon>
    </lineage>
</organism>
<evidence type="ECO:0000313" key="1">
    <source>
        <dbReference type="EMBL" id="JAD57381.1"/>
    </source>
</evidence>
<reference evidence="1" key="1">
    <citation type="submission" date="2014-09" db="EMBL/GenBank/DDBJ databases">
        <authorList>
            <person name="Magalhaes I.L.F."/>
            <person name="Oliveira U."/>
            <person name="Santos F.R."/>
            <person name="Vidigal T.H.D.A."/>
            <person name="Brescovit A.D."/>
            <person name="Santos A.J."/>
        </authorList>
    </citation>
    <scope>NUCLEOTIDE SEQUENCE</scope>
    <source>
        <tissue evidence="1">Shoot tissue taken approximately 20 cm above the soil surface</tissue>
    </source>
</reference>
<dbReference type="AlphaFoldDB" id="A0A0A9B1W2"/>
<sequence length="33" mass="3552">MCLGCGDSFSFVCSLSCAPICLLKLRSKLVLPF</sequence>
<accession>A0A0A9B1W2</accession>
<dbReference type="EMBL" id="GBRH01240514">
    <property type="protein sequence ID" value="JAD57381.1"/>
    <property type="molecule type" value="Transcribed_RNA"/>
</dbReference>
<name>A0A0A9B1W2_ARUDO</name>
<proteinExistence type="predicted"/>
<protein>
    <submittedName>
        <fullName evidence="1">Uncharacterized protein</fullName>
    </submittedName>
</protein>